<evidence type="ECO:0008006" key="3">
    <source>
        <dbReference type="Google" id="ProtNLM"/>
    </source>
</evidence>
<keyword evidence="2" id="KW-1185">Reference proteome</keyword>
<dbReference type="InterPro" id="IPR010921">
    <property type="entry name" value="Trp_repressor/repl_initiator"/>
</dbReference>
<protein>
    <recommendedName>
        <fullName evidence="3">Transposase</fullName>
    </recommendedName>
</protein>
<comment type="caution">
    <text evidence="1">The sequence shown here is derived from an EMBL/GenBank/DDBJ whole genome shotgun (WGS) entry which is preliminary data.</text>
</comment>
<evidence type="ECO:0000313" key="2">
    <source>
        <dbReference type="Proteomes" id="UP000276223"/>
    </source>
</evidence>
<dbReference type="GO" id="GO:0043565">
    <property type="term" value="F:sequence-specific DNA binding"/>
    <property type="evidence" value="ECO:0007669"/>
    <property type="project" value="InterPro"/>
</dbReference>
<dbReference type="AlphaFoldDB" id="A0A3N1UNK3"/>
<dbReference type="SUPFAM" id="SSF48295">
    <property type="entry name" value="TrpR-like"/>
    <property type="match status" value="1"/>
</dbReference>
<dbReference type="Proteomes" id="UP000276223">
    <property type="component" value="Unassembled WGS sequence"/>
</dbReference>
<proteinExistence type="predicted"/>
<sequence length="71" mass="8280">MQESVVKLVRRQRWTVSRQKEIVLEILKGHKTIVDEACEHDVNWTTANAGRITAKIHSRTHRNPTIYGPFE</sequence>
<organism evidence="1 2">
    <name type="scientific">Desulfosoma caldarium</name>
    <dbReference type="NCBI Taxonomy" id="610254"/>
    <lineage>
        <taxon>Bacteria</taxon>
        <taxon>Pseudomonadati</taxon>
        <taxon>Thermodesulfobacteriota</taxon>
        <taxon>Syntrophobacteria</taxon>
        <taxon>Syntrophobacterales</taxon>
        <taxon>Syntrophobacteraceae</taxon>
        <taxon>Desulfosoma</taxon>
    </lineage>
</organism>
<accession>A0A3N1UNK3</accession>
<name>A0A3N1UNK3_9BACT</name>
<reference evidence="1 2" key="1">
    <citation type="submission" date="2018-11" db="EMBL/GenBank/DDBJ databases">
        <title>Genomic Encyclopedia of Type Strains, Phase IV (KMG-IV): sequencing the most valuable type-strain genomes for metagenomic binning, comparative biology and taxonomic classification.</title>
        <authorList>
            <person name="Goeker M."/>
        </authorList>
    </citation>
    <scope>NUCLEOTIDE SEQUENCE [LARGE SCALE GENOMIC DNA]</scope>
    <source>
        <strain evidence="1 2">DSM 22027</strain>
    </source>
</reference>
<dbReference type="EMBL" id="RJVA01000013">
    <property type="protein sequence ID" value="ROQ90979.1"/>
    <property type="molecule type" value="Genomic_DNA"/>
</dbReference>
<gene>
    <name evidence="1" type="ORF">EDC27_2252</name>
</gene>
<evidence type="ECO:0000313" key="1">
    <source>
        <dbReference type="EMBL" id="ROQ90979.1"/>
    </source>
</evidence>